<dbReference type="EMBL" id="JABCRI010000004">
    <property type="protein sequence ID" value="KAF8407143.1"/>
    <property type="molecule type" value="Genomic_DNA"/>
</dbReference>
<dbReference type="PANTHER" id="PTHR46929">
    <property type="entry name" value="EXPRESSED PROTEIN"/>
    <property type="match status" value="1"/>
</dbReference>
<dbReference type="PANTHER" id="PTHR46929:SF18">
    <property type="entry name" value="MYB_SANT-LIKE DNA-BINDING DOMAIN PROTEIN"/>
    <property type="match status" value="1"/>
</dbReference>
<keyword evidence="3" id="KW-1185">Reference proteome</keyword>
<organism evidence="2 3">
    <name type="scientific">Tetracentron sinense</name>
    <name type="common">Spur-leaf</name>
    <dbReference type="NCBI Taxonomy" id="13715"/>
    <lineage>
        <taxon>Eukaryota</taxon>
        <taxon>Viridiplantae</taxon>
        <taxon>Streptophyta</taxon>
        <taxon>Embryophyta</taxon>
        <taxon>Tracheophyta</taxon>
        <taxon>Spermatophyta</taxon>
        <taxon>Magnoliopsida</taxon>
        <taxon>Trochodendrales</taxon>
        <taxon>Trochodendraceae</taxon>
        <taxon>Tetracentron</taxon>
    </lineage>
</organism>
<dbReference type="OrthoDB" id="611564at2759"/>
<evidence type="ECO:0008006" key="4">
    <source>
        <dbReference type="Google" id="ProtNLM"/>
    </source>
</evidence>
<dbReference type="Proteomes" id="UP000655225">
    <property type="component" value="Unassembled WGS sequence"/>
</dbReference>
<dbReference type="AlphaFoldDB" id="A0A835DKP8"/>
<sequence>MLSASGFVWNEISKTIECNDDVWTRYVAAHLDAKGMREKSIEMLDELSIVCGTDQATGHLDDYIEGDGIDSSPYAGRRSLRPVESNTTGSSHQGDKRTKRSKNIEAVNETMSVVAHTMGRLVEAIERIHNVVNDEALVQKDEELEGQ</sequence>
<name>A0A835DKP8_TETSI</name>
<feature type="region of interest" description="Disordered" evidence="1">
    <location>
        <begin position="67"/>
        <end position="103"/>
    </location>
</feature>
<evidence type="ECO:0000313" key="2">
    <source>
        <dbReference type="EMBL" id="KAF8407143.1"/>
    </source>
</evidence>
<comment type="caution">
    <text evidence="2">The sequence shown here is derived from an EMBL/GenBank/DDBJ whole genome shotgun (WGS) entry which is preliminary data.</text>
</comment>
<gene>
    <name evidence="2" type="ORF">HHK36_006269</name>
</gene>
<protein>
    <recommendedName>
        <fullName evidence="4">Myb/SANT-like domain-containing protein</fullName>
    </recommendedName>
</protein>
<proteinExistence type="predicted"/>
<evidence type="ECO:0000313" key="3">
    <source>
        <dbReference type="Proteomes" id="UP000655225"/>
    </source>
</evidence>
<reference evidence="2 3" key="1">
    <citation type="submission" date="2020-04" db="EMBL/GenBank/DDBJ databases">
        <title>Plant Genome Project.</title>
        <authorList>
            <person name="Zhang R.-G."/>
        </authorList>
    </citation>
    <scope>NUCLEOTIDE SEQUENCE [LARGE SCALE GENOMIC DNA]</scope>
    <source>
        <strain evidence="2">YNK0</strain>
        <tissue evidence="2">Leaf</tissue>
    </source>
</reference>
<evidence type="ECO:0000256" key="1">
    <source>
        <dbReference type="SAM" id="MobiDB-lite"/>
    </source>
</evidence>
<accession>A0A835DKP8</accession>